<gene>
    <name evidence="3" type="ORF">EGYM00163_LOCUS50942</name>
</gene>
<sequence>MALSLLAAIMLLLGSQAALPPRPQAELEKFSEIIFDGVVGECHSADHEKQPGFIDRHHVCDVELANVMKPMPWKDYVYPVEYVHWYTVVERPPGWSGPSGQTRIPQPGERYKFYTLRRRVPSFAEAVMEKHDTTRRNWLNILEPNGVQDPSADTKLSELEDAEAPEL</sequence>
<evidence type="ECO:0000256" key="1">
    <source>
        <dbReference type="SAM" id="MobiDB-lite"/>
    </source>
</evidence>
<organism evidence="3">
    <name type="scientific">Eutreptiella gymnastica</name>
    <dbReference type="NCBI Taxonomy" id="73025"/>
    <lineage>
        <taxon>Eukaryota</taxon>
        <taxon>Discoba</taxon>
        <taxon>Euglenozoa</taxon>
        <taxon>Euglenida</taxon>
        <taxon>Spirocuta</taxon>
        <taxon>Euglenophyceae</taxon>
        <taxon>Eutreptiales</taxon>
        <taxon>Eutreptiaceae</taxon>
        <taxon>Eutreptiella</taxon>
    </lineage>
</organism>
<dbReference type="AlphaFoldDB" id="A0A7S4LMN6"/>
<reference evidence="3" key="1">
    <citation type="submission" date="2021-01" db="EMBL/GenBank/DDBJ databases">
        <authorList>
            <person name="Corre E."/>
            <person name="Pelletier E."/>
            <person name="Niang G."/>
            <person name="Scheremetjew M."/>
            <person name="Finn R."/>
            <person name="Kale V."/>
            <person name="Holt S."/>
            <person name="Cochrane G."/>
            <person name="Meng A."/>
            <person name="Brown T."/>
            <person name="Cohen L."/>
        </authorList>
    </citation>
    <scope>NUCLEOTIDE SEQUENCE</scope>
    <source>
        <strain evidence="3">CCMP1594</strain>
    </source>
</reference>
<evidence type="ECO:0000313" key="3">
    <source>
        <dbReference type="EMBL" id="CAE0839570.1"/>
    </source>
</evidence>
<keyword evidence="2" id="KW-0732">Signal</keyword>
<feature type="chain" id="PRO_5031269872" description="Mannosyltransferase" evidence="2">
    <location>
        <begin position="18"/>
        <end position="167"/>
    </location>
</feature>
<protein>
    <recommendedName>
        <fullName evidence="4">Mannosyltransferase</fullName>
    </recommendedName>
</protein>
<evidence type="ECO:0008006" key="4">
    <source>
        <dbReference type="Google" id="ProtNLM"/>
    </source>
</evidence>
<name>A0A7S4LMN6_9EUGL</name>
<feature type="signal peptide" evidence="2">
    <location>
        <begin position="1"/>
        <end position="17"/>
    </location>
</feature>
<feature type="region of interest" description="Disordered" evidence="1">
    <location>
        <begin position="143"/>
        <end position="167"/>
    </location>
</feature>
<proteinExistence type="predicted"/>
<dbReference type="EMBL" id="HBJA01147985">
    <property type="protein sequence ID" value="CAE0839570.1"/>
    <property type="molecule type" value="Transcribed_RNA"/>
</dbReference>
<evidence type="ECO:0000256" key="2">
    <source>
        <dbReference type="SAM" id="SignalP"/>
    </source>
</evidence>
<accession>A0A7S4LMN6</accession>